<comment type="catalytic activity">
    <reaction evidence="5">
        <text>a purine D-ribonucleoside + phosphate = a purine nucleobase + alpha-D-ribose 1-phosphate</text>
        <dbReference type="Rhea" id="RHEA:19805"/>
        <dbReference type="ChEBI" id="CHEBI:26386"/>
        <dbReference type="ChEBI" id="CHEBI:43474"/>
        <dbReference type="ChEBI" id="CHEBI:57720"/>
        <dbReference type="ChEBI" id="CHEBI:142355"/>
        <dbReference type="EC" id="2.4.2.1"/>
    </reaction>
</comment>
<dbReference type="GO" id="GO:0017061">
    <property type="term" value="F:S-methyl-5-thioadenosine phosphorylase activity"/>
    <property type="evidence" value="ECO:0007669"/>
    <property type="project" value="InterPro"/>
</dbReference>
<evidence type="ECO:0000256" key="2">
    <source>
        <dbReference type="ARBA" id="ARBA00022679"/>
    </source>
</evidence>
<dbReference type="Gene3D" id="3.40.50.1580">
    <property type="entry name" value="Nucleoside phosphorylase domain"/>
    <property type="match status" value="1"/>
</dbReference>
<feature type="binding site" evidence="5">
    <location>
        <begin position="51"/>
        <end position="52"/>
    </location>
    <ligand>
        <name>phosphate</name>
        <dbReference type="ChEBI" id="CHEBI:43474"/>
    </ligand>
</feature>
<dbReference type="SUPFAM" id="SSF53167">
    <property type="entry name" value="Purine and uridine phosphorylases"/>
    <property type="match status" value="1"/>
</dbReference>
<dbReference type="PANTHER" id="PTHR42679">
    <property type="entry name" value="S-METHYL-5'-THIOADENOSINE PHOSPHORYLASE"/>
    <property type="match status" value="1"/>
</dbReference>
<dbReference type="EMBL" id="CP104003">
    <property type="protein sequence ID" value="UWM55083.1"/>
    <property type="molecule type" value="Genomic_DNA"/>
</dbReference>
<feature type="domain" description="Nucleoside phosphorylase" evidence="6">
    <location>
        <begin position="2"/>
        <end position="239"/>
    </location>
</feature>
<dbReference type="PANTHER" id="PTHR42679:SF2">
    <property type="entry name" value="S-METHYL-5'-THIOADENOSINE PHOSPHORYLASE"/>
    <property type="match status" value="1"/>
</dbReference>
<dbReference type="CDD" id="cd09010">
    <property type="entry name" value="MTAP_SsMTAPII_like_MTIP"/>
    <property type="match status" value="1"/>
</dbReference>
<dbReference type="InterPro" id="IPR035994">
    <property type="entry name" value="Nucleoside_phosphorylase_sf"/>
</dbReference>
<keyword evidence="3 5" id="KW-0660">Purine salvage</keyword>
<evidence type="ECO:0000256" key="4">
    <source>
        <dbReference type="ARBA" id="ARBA00063054"/>
    </source>
</evidence>
<keyword evidence="2 5" id="KW-0808">Transferase</keyword>
<feature type="binding site" evidence="5">
    <location>
        <position position="182"/>
    </location>
    <ligand>
        <name>substrate</name>
    </ligand>
</feature>
<feature type="binding site" evidence="5">
    <location>
        <begin position="206"/>
        <end position="208"/>
    </location>
    <ligand>
        <name>substrate</name>
    </ligand>
</feature>
<organism evidence="7 8">
    <name type="scientific">Salinirubellus salinus</name>
    <dbReference type="NCBI Taxonomy" id="1364945"/>
    <lineage>
        <taxon>Archaea</taxon>
        <taxon>Methanobacteriati</taxon>
        <taxon>Methanobacteriota</taxon>
        <taxon>Stenosarchaea group</taxon>
        <taxon>Halobacteria</taxon>
        <taxon>Halobacteriales</taxon>
        <taxon>Natronomonadaceae</taxon>
        <taxon>Salinirubellus</taxon>
    </lineage>
</organism>
<dbReference type="Pfam" id="PF01048">
    <property type="entry name" value="PNP_UDP_1"/>
    <property type="match status" value="1"/>
</dbReference>
<accession>A0A9E7UBD5</accession>
<evidence type="ECO:0000256" key="5">
    <source>
        <dbReference type="HAMAP-Rule" id="MF_01963"/>
    </source>
</evidence>
<name>A0A9E7UBD5_9EURY</name>
<dbReference type="GO" id="GO:0005829">
    <property type="term" value="C:cytosol"/>
    <property type="evidence" value="ECO:0007669"/>
    <property type="project" value="TreeGrafter"/>
</dbReference>
<dbReference type="KEGG" id="ssai:N0B31_02100"/>
<dbReference type="InterPro" id="IPR010044">
    <property type="entry name" value="MTAP"/>
</dbReference>
<dbReference type="GeneID" id="74941176"/>
<evidence type="ECO:0000313" key="8">
    <source>
        <dbReference type="Proteomes" id="UP001057580"/>
    </source>
</evidence>
<reference evidence="7" key="1">
    <citation type="submission" date="2022-09" db="EMBL/GenBank/DDBJ databases">
        <title>Diverse halophilic archaea isolated from saline environments.</title>
        <authorList>
            <person name="Cui H.-L."/>
        </authorList>
    </citation>
    <scope>NUCLEOTIDE SEQUENCE</scope>
    <source>
        <strain evidence="7">ZS-35-S2</strain>
    </source>
</reference>
<evidence type="ECO:0000259" key="6">
    <source>
        <dbReference type="Pfam" id="PF01048"/>
    </source>
</evidence>
<dbReference type="EC" id="2.4.2.1" evidence="5"/>
<sequence>MPIGFIGGSGVYDALDLENETTEVVRTPFGDPSGPITIGEMDDTEIAFLPRHGKRHRYSPTTLPYRANIHALKQLGCERVLSSNAVGSLREDLPPRTLSIPDQIFDRTKHRTPTFFEDLVVHMGFAEPYCPHMVEHLSEAAATATDADHEQGGTYVCIEGPQFSTKAESEFYRQQGFDVIGMTAIPEAKLAREAEMCYATVAGVTDYDVWREGSEVTQSEVVKNAQANEAAIKDVVQYAVEQMPDERECDCGHALEGAIATDPDAVPQEARRRVETLAGGYLDEMAGIDGGD</sequence>
<feature type="binding site" evidence="5">
    <location>
        <position position="9"/>
    </location>
    <ligand>
        <name>phosphate</name>
        <dbReference type="ChEBI" id="CHEBI:43474"/>
    </ligand>
</feature>
<comment type="similarity">
    <text evidence="5">Belongs to the PNP/MTAP phosphorylase family. MTAP subfamily.</text>
</comment>
<keyword evidence="8" id="KW-1185">Reference proteome</keyword>
<feature type="site" description="Important for substrate specificity" evidence="5">
    <location>
        <position position="164"/>
    </location>
</feature>
<feature type="binding site" evidence="5">
    <location>
        <position position="183"/>
    </location>
    <ligand>
        <name>phosphate</name>
        <dbReference type="ChEBI" id="CHEBI:43474"/>
    </ligand>
</feature>
<comment type="caution">
    <text evidence="5">Lacks conserved residue(s) required for the propagation of feature annotation.</text>
</comment>
<proteinExistence type="inferred from homology"/>
<comment type="pathway">
    <text evidence="5">Purine metabolism; purine nucleoside salvage.</text>
</comment>
<dbReference type="GO" id="GO:0006166">
    <property type="term" value="P:purine ribonucleoside salvage"/>
    <property type="evidence" value="ECO:0007669"/>
    <property type="project" value="UniProtKB-UniRule"/>
</dbReference>
<dbReference type="InterPro" id="IPR000845">
    <property type="entry name" value="Nucleoside_phosphorylase_d"/>
</dbReference>
<protein>
    <recommendedName>
        <fullName evidence="5">Purine nucleoside phosphorylase</fullName>
        <shortName evidence="5">PNP</shortName>
        <ecNumber evidence="5">2.4.2.1</ecNumber>
    </recommendedName>
</protein>
<evidence type="ECO:0000256" key="3">
    <source>
        <dbReference type="ARBA" id="ARBA00022726"/>
    </source>
</evidence>
<evidence type="ECO:0000313" key="7">
    <source>
        <dbReference type="EMBL" id="UWM55083.1"/>
    </source>
</evidence>
<dbReference type="InterPro" id="IPR018099">
    <property type="entry name" value="Purine_phosphorylase-2_CS"/>
</dbReference>
<keyword evidence="1 5" id="KW-0328">Glycosyltransferase</keyword>
<evidence type="ECO:0000256" key="1">
    <source>
        <dbReference type="ARBA" id="ARBA00022676"/>
    </source>
</evidence>
<dbReference type="AlphaFoldDB" id="A0A9E7UBD5"/>
<dbReference type="FunFam" id="3.40.50.1580:FF:000012">
    <property type="entry name" value="Probable 6-oxopurine nucleoside phosphorylase"/>
    <property type="match status" value="1"/>
</dbReference>
<dbReference type="Proteomes" id="UP001057580">
    <property type="component" value="Chromosome"/>
</dbReference>
<dbReference type="RefSeq" id="WP_260594135.1">
    <property type="nucleotide sequence ID" value="NZ_CP104003.1"/>
</dbReference>
<comment type="function">
    <text evidence="5">Purine nucleoside phosphorylase involved in purine salvage.</text>
</comment>
<dbReference type="GO" id="GO:0019509">
    <property type="term" value="P:L-methionine salvage from methylthioadenosine"/>
    <property type="evidence" value="ECO:0007669"/>
    <property type="project" value="TreeGrafter"/>
</dbReference>
<dbReference type="NCBIfam" id="TIGR01694">
    <property type="entry name" value="MTAP"/>
    <property type="match status" value="1"/>
</dbReference>
<feature type="site" description="Important for substrate specificity" evidence="5">
    <location>
        <position position="218"/>
    </location>
</feature>
<gene>
    <name evidence="7" type="primary">mtnP</name>
    <name evidence="7" type="ORF">N0B31_02100</name>
</gene>
<dbReference type="PROSITE" id="PS01240">
    <property type="entry name" value="PNP_MTAP_2"/>
    <property type="match status" value="1"/>
</dbReference>
<comment type="subunit">
    <text evidence="4 5">Homohexamer. Dimer of a homotrimer.</text>
</comment>
<dbReference type="HAMAP" id="MF_01963">
    <property type="entry name" value="MTAP"/>
    <property type="match status" value="1"/>
</dbReference>
<comment type="miscellaneous">
    <text evidence="5">Although this enzyme belongs to the family of MTA phosphorylases based on sequence homology, it lacks several conserved amino acids in the substrate binding pocket that confer specificity towards MTA.</text>
</comment>